<name>A0ABZ2MIC5_9MICO</name>
<evidence type="ECO:0000313" key="2">
    <source>
        <dbReference type="Proteomes" id="UP001382727"/>
    </source>
</evidence>
<evidence type="ECO:0000313" key="1">
    <source>
        <dbReference type="EMBL" id="WXB76826.1"/>
    </source>
</evidence>
<accession>A0ABZ2MIC5</accession>
<dbReference type="RefSeq" id="WP_338750174.1">
    <property type="nucleotide sequence ID" value="NZ_CP144913.1"/>
</dbReference>
<reference evidence="1 2" key="1">
    <citation type="submission" date="2024-02" db="EMBL/GenBank/DDBJ databases">
        <title>Janibacter sp. nov., isolated from gut of marine sandworm.</title>
        <authorList>
            <person name="Kim B."/>
            <person name="Jun M.O."/>
            <person name="Shin N.-R."/>
        </authorList>
    </citation>
    <scope>NUCLEOTIDE SEQUENCE [LARGE SCALE GENOMIC DNA]</scope>
    <source>
        <strain evidence="1 2">A1S7</strain>
    </source>
</reference>
<sequence length="506" mass="55756">MSRPRGHSHPALKRQEGLSNLTDRSVEAVRQLLARGDLDKFTHAASRVGFCQRPIRLHGQSATIDARTGEVSSTFSSDEAPLGVLLTRCGNRRESVCTSCSRVYARDTFEMIRCGLEGGKGVPERVAENPLAFVTVTAPSFGPVHSTRGGRLCHPRGQETCRHGRSMSCTTRHEKDDAVVGSPICSECYDYRGHVVWQYHAPELWRRAIQDVSRQLAALLGVPSSRVSKIVSRQYGRTAEMQARGAVHFHALFRLDGPSSEGLGAACGVGVDVMVEAIEAAFARAQVVAPPTFDGDRSRVLRCGEQIDIRVVREGTRTDDPDAPITGEQVAAYLAKYSTKDTSLAVPDGAHVHRIKETCAQVHEEAMLRAEQRRAGEDPAVPLDAEGRDHYALIGKWTKELGYRGHYSSKSRCYSVTYRSLRRRRARFQRVMQDETERAKRAGKPVDLEAVEKTLRVEAEDSETTLVVGMWEFVGAGWSNEGEVEIATAAAARAREYAQLKASGLQ</sequence>
<organism evidence="1 2">
    <name type="scientific">Janibacter alittae</name>
    <dbReference type="NCBI Taxonomy" id="3115209"/>
    <lineage>
        <taxon>Bacteria</taxon>
        <taxon>Bacillati</taxon>
        <taxon>Actinomycetota</taxon>
        <taxon>Actinomycetes</taxon>
        <taxon>Micrococcales</taxon>
        <taxon>Intrasporangiaceae</taxon>
        <taxon>Janibacter</taxon>
    </lineage>
</organism>
<dbReference type="InterPro" id="IPR046828">
    <property type="entry name" value="RepSA"/>
</dbReference>
<keyword evidence="2" id="KW-1185">Reference proteome</keyword>
<gene>
    <name evidence="1" type="ORF">V1351_01840</name>
</gene>
<dbReference type="Proteomes" id="UP001382727">
    <property type="component" value="Chromosome"/>
</dbReference>
<proteinExistence type="predicted"/>
<dbReference type="EMBL" id="CP144913">
    <property type="protein sequence ID" value="WXB76826.1"/>
    <property type="molecule type" value="Genomic_DNA"/>
</dbReference>
<dbReference type="Pfam" id="PF20199">
    <property type="entry name" value="RepSA"/>
    <property type="match status" value="1"/>
</dbReference>
<protein>
    <submittedName>
        <fullName evidence="1">Replication initiator</fullName>
    </submittedName>
</protein>